<evidence type="ECO:0000256" key="5">
    <source>
        <dbReference type="ARBA" id="ARBA00022692"/>
    </source>
</evidence>
<keyword evidence="5" id="KW-0812">Transmembrane</keyword>
<dbReference type="EMBL" id="KN726603">
    <property type="protein sequence ID" value="KIH67680.1"/>
    <property type="molecule type" value="Genomic_DNA"/>
</dbReference>
<keyword evidence="10" id="KW-1185">Reference proteome</keyword>
<protein>
    <recommendedName>
        <fullName evidence="8">Glycosyltransferase family 92 protein</fullName>
        <ecNumber evidence="8">2.4.1.-</ecNumber>
    </recommendedName>
</protein>
<sequence>MTIMTVAMPGCVNRHMGMISLPLLEDYIKDGDVEVVYFKSQDNRNDKLWQLVGVEDCLYKNRNLSRYLLFGDLDERLTPIANFTIAEYISNAMVENPRCGALSFDPRWVIRTSTPPTVYQGKNTLRKHLPMLVFHNTSAPPLQQGDTAKYALDPNKVILAWVHDVRIFVPGFKNCNVCNQNAYIRWDY</sequence>
<evidence type="ECO:0000256" key="4">
    <source>
        <dbReference type="ARBA" id="ARBA00022679"/>
    </source>
</evidence>
<keyword evidence="4 8" id="KW-0808">Transferase</keyword>
<keyword evidence="3 8" id="KW-0328">Glycosyltransferase</keyword>
<accession>A0A0C2H1M3</accession>
<dbReference type="OrthoDB" id="5831710at2759"/>
<evidence type="ECO:0000256" key="2">
    <source>
        <dbReference type="ARBA" id="ARBA00007647"/>
    </source>
</evidence>
<comment type="subcellular location">
    <subcellularLocation>
        <location evidence="1">Membrane</location>
        <topology evidence="1">Single-pass membrane protein</topology>
    </subcellularLocation>
</comment>
<proteinExistence type="inferred from homology"/>
<evidence type="ECO:0000313" key="10">
    <source>
        <dbReference type="Proteomes" id="UP000054047"/>
    </source>
</evidence>
<dbReference type="PANTHER" id="PTHR21461">
    <property type="entry name" value="GLYCOSYLTRANSFERASE FAMILY 92 PROTEIN"/>
    <property type="match status" value="1"/>
</dbReference>
<dbReference type="PANTHER" id="PTHR21461:SF40">
    <property type="entry name" value="GLYCOSYLTRANSFERASE FAMILY 92 PROTEIN"/>
    <property type="match status" value="1"/>
</dbReference>
<dbReference type="EC" id="2.4.1.-" evidence="8"/>
<evidence type="ECO:0000256" key="3">
    <source>
        <dbReference type="ARBA" id="ARBA00022676"/>
    </source>
</evidence>
<keyword evidence="7" id="KW-0472">Membrane</keyword>
<evidence type="ECO:0000313" key="9">
    <source>
        <dbReference type="EMBL" id="KIH67680.1"/>
    </source>
</evidence>
<name>A0A0C2H1M3_9BILA</name>
<dbReference type="Proteomes" id="UP000054047">
    <property type="component" value="Unassembled WGS sequence"/>
</dbReference>
<organism evidence="9 10">
    <name type="scientific">Ancylostoma duodenale</name>
    <dbReference type="NCBI Taxonomy" id="51022"/>
    <lineage>
        <taxon>Eukaryota</taxon>
        <taxon>Metazoa</taxon>
        <taxon>Ecdysozoa</taxon>
        <taxon>Nematoda</taxon>
        <taxon>Chromadorea</taxon>
        <taxon>Rhabditida</taxon>
        <taxon>Rhabditina</taxon>
        <taxon>Rhabditomorpha</taxon>
        <taxon>Strongyloidea</taxon>
        <taxon>Ancylostomatidae</taxon>
        <taxon>Ancylostomatinae</taxon>
        <taxon>Ancylostoma</taxon>
    </lineage>
</organism>
<dbReference type="GO" id="GO:0016757">
    <property type="term" value="F:glycosyltransferase activity"/>
    <property type="evidence" value="ECO:0007669"/>
    <property type="project" value="UniProtKB-UniRule"/>
</dbReference>
<dbReference type="GO" id="GO:0016020">
    <property type="term" value="C:membrane"/>
    <property type="evidence" value="ECO:0007669"/>
    <property type="project" value="UniProtKB-SubCell"/>
</dbReference>
<gene>
    <name evidence="9" type="ORF">ANCDUO_01987</name>
</gene>
<evidence type="ECO:0000256" key="7">
    <source>
        <dbReference type="ARBA" id="ARBA00023136"/>
    </source>
</evidence>
<dbReference type="InterPro" id="IPR008166">
    <property type="entry name" value="Glyco_transf_92"/>
</dbReference>
<dbReference type="Pfam" id="PF01697">
    <property type="entry name" value="Glyco_transf_92"/>
    <property type="match status" value="1"/>
</dbReference>
<dbReference type="AlphaFoldDB" id="A0A0C2H1M3"/>
<dbReference type="GO" id="GO:0005737">
    <property type="term" value="C:cytoplasm"/>
    <property type="evidence" value="ECO:0007669"/>
    <property type="project" value="TreeGrafter"/>
</dbReference>
<evidence type="ECO:0000256" key="6">
    <source>
        <dbReference type="ARBA" id="ARBA00022989"/>
    </source>
</evidence>
<reference evidence="9 10" key="1">
    <citation type="submission" date="2013-12" db="EMBL/GenBank/DDBJ databases">
        <title>Draft genome of the parsitic nematode Ancylostoma duodenale.</title>
        <authorList>
            <person name="Mitreva M."/>
        </authorList>
    </citation>
    <scope>NUCLEOTIDE SEQUENCE [LARGE SCALE GENOMIC DNA]</scope>
    <source>
        <strain evidence="9 10">Zhejiang</strain>
    </source>
</reference>
<evidence type="ECO:0000256" key="1">
    <source>
        <dbReference type="ARBA" id="ARBA00004167"/>
    </source>
</evidence>
<keyword evidence="6" id="KW-1133">Transmembrane helix</keyword>
<comment type="similarity">
    <text evidence="2 8">Belongs to the glycosyltransferase 92 family.</text>
</comment>
<evidence type="ECO:0000256" key="8">
    <source>
        <dbReference type="RuleBase" id="RU366017"/>
    </source>
</evidence>